<proteinExistence type="predicted"/>
<evidence type="ECO:0000313" key="2">
    <source>
        <dbReference type="Proteomes" id="UP001144978"/>
    </source>
</evidence>
<reference evidence="1" key="1">
    <citation type="submission" date="2022-08" db="EMBL/GenBank/DDBJ databases">
        <title>Genome Sequence of Pycnoporus sanguineus.</title>
        <authorList>
            <person name="Buettner E."/>
        </authorList>
    </citation>
    <scope>NUCLEOTIDE SEQUENCE</scope>
    <source>
        <strain evidence="1">CG-C14</strain>
    </source>
</reference>
<sequence>MVQALCRYVLKVMRETALLELVQKTTGHLRSLHWGNYRGWIGMEHGVIRRHEHELDAHAVVTAHALKLDDLFTYRVLRLCACSIPGANWSTLASQIYIHLVDALTDSLSSDTHDAPADAARFSEAARSLDLVRREGDLLMAASSTLGVEQFQNIGLSLVRSIGAGREDAAQAVFATLRDLILNSPSDHDVAVALRSAPIGRRLCWERVVGEGSIATWTVLDALSLFIRDRQRDEHVRFEAYASLIRVFGISYLQYPSHEAFIREANTHAAQLQQTFDDCRRDLKQSFWPLDLVMSPAADKTRSLLRALGSRNDCENITGPLDDAFREAIDGTLLPTTRYLLAMITISELTPFPVVSPLTAAVLRLILSLWIGYIRRRHAKKSSNIR</sequence>
<gene>
    <name evidence="1" type="ORF">NUW54_g13019</name>
</gene>
<evidence type="ECO:0000313" key="1">
    <source>
        <dbReference type="EMBL" id="KAJ2969202.1"/>
    </source>
</evidence>
<comment type="caution">
    <text evidence="1">The sequence shown here is derived from an EMBL/GenBank/DDBJ whole genome shotgun (WGS) entry which is preliminary data.</text>
</comment>
<dbReference type="Proteomes" id="UP001144978">
    <property type="component" value="Unassembled WGS sequence"/>
</dbReference>
<accession>A0ACC1MQA9</accession>
<name>A0ACC1MQA9_9APHY</name>
<keyword evidence="2" id="KW-1185">Reference proteome</keyword>
<protein>
    <submittedName>
        <fullName evidence="1">Uncharacterized protein</fullName>
    </submittedName>
</protein>
<organism evidence="1 2">
    <name type="scientific">Trametes sanguinea</name>
    <dbReference type="NCBI Taxonomy" id="158606"/>
    <lineage>
        <taxon>Eukaryota</taxon>
        <taxon>Fungi</taxon>
        <taxon>Dikarya</taxon>
        <taxon>Basidiomycota</taxon>
        <taxon>Agaricomycotina</taxon>
        <taxon>Agaricomycetes</taxon>
        <taxon>Polyporales</taxon>
        <taxon>Polyporaceae</taxon>
        <taxon>Trametes</taxon>
    </lineage>
</organism>
<dbReference type="EMBL" id="JANSHE010005816">
    <property type="protein sequence ID" value="KAJ2969202.1"/>
    <property type="molecule type" value="Genomic_DNA"/>
</dbReference>